<reference evidence="16 17" key="1">
    <citation type="journal article" date="2012" name="J. Bacteriol.">
        <title>Genome Sequence of the Alkane-Degrading Bacterium Alcanivorax hongdengensis Type Strain A-11-3.</title>
        <authorList>
            <person name="Lai Q."/>
            <person name="Shao Z."/>
        </authorList>
    </citation>
    <scope>NUCLEOTIDE SEQUENCE [LARGE SCALE GENOMIC DNA]</scope>
    <source>
        <strain evidence="16 17">A-11-3</strain>
    </source>
</reference>
<keyword evidence="9 13" id="KW-0460">Magnesium</keyword>
<keyword evidence="17" id="KW-1185">Reference proteome</keyword>
<keyword evidence="7 13" id="KW-0418">Kinase</keyword>
<proteinExistence type="inferred from homology"/>
<dbReference type="GO" id="GO:0016301">
    <property type="term" value="F:kinase activity"/>
    <property type="evidence" value="ECO:0007669"/>
    <property type="project" value="UniProtKB-KW"/>
</dbReference>
<dbReference type="NCBIfam" id="TIGR01064">
    <property type="entry name" value="pyruv_kin"/>
    <property type="match status" value="1"/>
</dbReference>
<dbReference type="InterPro" id="IPR015795">
    <property type="entry name" value="Pyrv_Knase_C"/>
</dbReference>
<evidence type="ECO:0000313" key="16">
    <source>
        <dbReference type="EMBL" id="EKF73819.1"/>
    </source>
</evidence>
<dbReference type="AlphaFoldDB" id="L0W9Z3"/>
<dbReference type="PATRIC" id="fig|1177179.3.peg.2283"/>
<dbReference type="OrthoDB" id="9812123at2"/>
<sequence>MFRRTKIVATVGPASAPADMLDALIEAGVNVFRLNFSHGSADDHKAVARRIREAAENRQRHVAILADLQGPKIRIARFADGPVTLREGEPFTLDIQRDENSGDQHGVGISYPQLTRDCQTGDVLLLDDGLIELRVTAVSEHQVQCTVLTGGTLSNNKGINRKGGGLSAKALTDKDLQDIVTAAEMDVDFLALSFPRDAADVEDARRHYREAGGEGGVVAKIERAEAVADDATLDGIIQASDGVMVARGDLAVEIGDAELVGVQKHIIRRARALQRFVITATQMMESMIHSPQPTRAEVSDVANAVLDGTDAVMLSAETAVGDYPVATVTAMDRIIRGAERTYQERRSDTRLEQPVARIDETIALAAMFAANHMPGVKAIIAMTESGNTPRLMSRVRSGLPIFAFTPHPRTQRRVAILRGVQTVAFDSQALPNDSVNQRAVDILKDAGVVENGDHVLITKGDYVRAHGGTNALKIVSVGSHIR</sequence>
<dbReference type="Gene3D" id="3.20.20.60">
    <property type="entry name" value="Phosphoenolpyruvate-binding domains"/>
    <property type="match status" value="1"/>
</dbReference>
<dbReference type="GO" id="GO:0000287">
    <property type="term" value="F:magnesium ion binding"/>
    <property type="evidence" value="ECO:0007669"/>
    <property type="project" value="UniProtKB-UniRule"/>
</dbReference>
<evidence type="ECO:0000256" key="10">
    <source>
        <dbReference type="ARBA" id="ARBA00023152"/>
    </source>
</evidence>
<dbReference type="PRINTS" id="PR01050">
    <property type="entry name" value="PYRUVTKNASE"/>
</dbReference>
<dbReference type="InterPro" id="IPR036918">
    <property type="entry name" value="Pyrv_Knase_C_sf"/>
</dbReference>
<dbReference type="GO" id="GO:0004743">
    <property type="term" value="F:pyruvate kinase activity"/>
    <property type="evidence" value="ECO:0007669"/>
    <property type="project" value="UniProtKB-UniRule"/>
</dbReference>
<dbReference type="RefSeq" id="WP_008929462.1">
    <property type="nucleotide sequence ID" value="NZ_AMRJ01000018.1"/>
</dbReference>
<dbReference type="Pfam" id="PF02887">
    <property type="entry name" value="PK_C"/>
    <property type="match status" value="1"/>
</dbReference>
<evidence type="ECO:0000256" key="13">
    <source>
        <dbReference type="RuleBase" id="RU000504"/>
    </source>
</evidence>
<feature type="domain" description="Pyruvate kinase barrel" evidence="14">
    <location>
        <begin position="3"/>
        <end position="328"/>
    </location>
</feature>
<feature type="domain" description="Pyruvate kinase C-terminal" evidence="15">
    <location>
        <begin position="360"/>
        <end position="475"/>
    </location>
</feature>
<evidence type="ECO:0000256" key="6">
    <source>
        <dbReference type="ARBA" id="ARBA00022741"/>
    </source>
</evidence>
<evidence type="ECO:0000256" key="2">
    <source>
        <dbReference type="ARBA" id="ARBA00008663"/>
    </source>
</evidence>
<dbReference type="NCBIfam" id="NF004978">
    <property type="entry name" value="PRK06354.1"/>
    <property type="match status" value="1"/>
</dbReference>
<evidence type="ECO:0000256" key="7">
    <source>
        <dbReference type="ARBA" id="ARBA00022777"/>
    </source>
</evidence>
<evidence type="ECO:0000256" key="3">
    <source>
        <dbReference type="ARBA" id="ARBA00012142"/>
    </source>
</evidence>
<evidence type="ECO:0000256" key="1">
    <source>
        <dbReference type="ARBA" id="ARBA00004997"/>
    </source>
</evidence>
<gene>
    <name evidence="16" type="ORF">A11A3_11438</name>
</gene>
<dbReference type="PANTHER" id="PTHR11817">
    <property type="entry name" value="PYRUVATE KINASE"/>
    <property type="match status" value="1"/>
</dbReference>
<dbReference type="EC" id="2.7.1.40" evidence="3 12"/>
<evidence type="ECO:0000256" key="9">
    <source>
        <dbReference type="ARBA" id="ARBA00022842"/>
    </source>
</evidence>
<dbReference type="InterPro" id="IPR015793">
    <property type="entry name" value="Pyrv_Knase_brl"/>
</dbReference>
<dbReference type="EMBL" id="AMRJ01000018">
    <property type="protein sequence ID" value="EKF73819.1"/>
    <property type="molecule type" value="Genomic_DNA"/>
</dbReference>
<keyword evidence="8" id="KW-0067">ATP-binding</keyword>
<evidence type="ECO:0000259" key="14">
    <source>
        <dbReference type="Pfam" id="PF00224"/>
    </source>
</evidence>
<evidence type="ECO:0000256" key="8">
    <source>
        <dbReference type="ARBA" id="ARBA00022840"/>
    </source>
</evidence>
<dbReference type="UniPathway" id="UPA00109">
    <property type="reaction ID" value="UER00188"/>
</dbReference>
<dbReference type="InterPro" id="IPR001697">
    <property type="entry name" value="Pyr_Knase"/>
</dbReference>
<dbReference type="Proteomes" id="UP000010164">
    <property type="component" value="Unassembled WGS sequence"/>
</dbReference>
<evidence type="ECO:0000256" key="4">
    <source>
        <dbReference type="ARBA" id="ARBA00022679"/>
    </source>
</evidence>
<keyword evidence="10 13" id="KW-0324">Glycolysis</keyword>
<dbReference type="GO" id="GO:0030955">
    <property type="term" value="F:potassium ion binding"/>
    <property type="evidence" value="ECO:0007669"/>
    <property type="project" value="UniProtKB-UniRule"/>
</dbReference>
<dbReference type="SUPFAM" id="SSF50800">
    <property type="entry name" value="PK beta-barrel domain-like"/>
    <property type="match status" value="1"/>
</dbReference>
<comment type="caution">
    <text evidence="16">The sequence shown here is derived from an EMBL/GenBank/DDBJ whole genome shotgun (WGS) entry which is preliminary data.</text>
</comment>
<comment type="pathway">
    <text evidence="1 13">Carbohydrate degradation; glycolysis; pyruvate from D-glyceraldehyde 3-phosphate: step 5/5.</text>
</comment>
<dbReference type="SUPFAM" id="SSF52935">
    <property type="entry name" value="PK C-terminal domain-like"/>
    <property type="match status" value="1"/>
</dbReference>
<keyword evidence="6" id="KW-0547">Nucleotide-binding</keyword>
<dbReference type="InterPro" id="IPR015806">
    <property type="entry name" value="Pyrv_Knase_insert_dom_sf"/>
</dbReference>
<comment type="catalytic activity">
    <reaction evidence="13">
        <text>pyruvate + ATP = phosphoenolpyruvate + ADP + H(+)</text>
        <dbReference type="Rhea" id="RHEA:18157"/>
        <dbReference type="ChEBI" id="CHEBI:15361"/>
        <dbReference type="ChEBI" id="CHEBI:15378"/>
        <dbReference type="ChEBI" id="CHEBI:30616"/>
        <dbReference type="ChEBI" id="CHEBI:58702"/>
        <dbReference type="ChEBI" id="CHEBI:456216"/>
        <dbReference type="EC" id="2.7.1.40"/>
    </reaction>
</comment>
<dbReference type="Pfam" id="PF00224">
    <property type="entry name" value="PK"/>
    <property type="match status" value="1"/>
</dbReference>
<protein>
    <recommendedName>
        <fullName evidence="3 12">Pyruvate kinase</fullName>
        <ecNumber evidence="3 12">2.7.1.40</ecNumber>
    </recommendedName>
</protein>
<evidence type="ECO:0000256" key="12">
    <source>
        <dbReference type="NCBIfam" id="TIGR01064"/>
    </source>
</evidence>
<comment type="similarity">
    <text evidence="2 13">Belongs to the pyruvate kinase family.</text>
</comment>
<dbReference type="InterPro" id="IPR015813">
    <property type="entry name" value="Pyrv/PenolPyrv_kinase-like_dom"/>
</dbReference>
<dbReference type="InterPro" id="IPR040442">
    <property type="entry name" value="Pyrv_kinase-like_dom_sf"/>
</dbReference>
<dbReference type="STRING" id="1177179.A11A3_11438"/>
<evidence type="ECO:0000259" key="15">
    <source>
        <dbReference type="Pfam" id="PF02887"/>
    </source>
</evidence>
<dbReference type="InterPro" id="IPR011037">
    <property type="entry name" value="Pyrv_Knase-like_insert_dom_sf"/>
</dbReference>
<accession>L0W9Z3</accession>
<evidence type="ECO:0000256" key="11">
    <source>
        <dbReference type="ARBA" id="ARBA00023317"/>
    </source>
</evidence>
<dbReference type="Gene3D" id="2.40.33.10">
    <property type="entry name" value="PK beta-barrel domain-like"/>
    <property type="match status" value="1"/>
</dbReference>
<evidence type="ECO:0000256" key="5">
    <source>
        <dbReference type="ARBA" id="ARBA00022723"/>
    </source>
</evidence>
<keyword evidence="5" id="KW-0479">Metal-binding</keyword>
<dbReference type="GO" id="GO:0005524">
    <property type="term" value="F:ATP binding"/>
    <property type="evidence" value="ECO:0007669"/>
    <property type="project" value="UniProtKB-KW"/>
</dbReference>
<keyword evidence="4 13" id="KW-0808">Transferase</keyword>
<organism evidence="16 17">
    <name type="scientific">Alcanivorax hongdengensis A-11-3</name>
    <dbReference type="NCBI Taxonomy" id="1177179"/>
    <lineage>
        <taxon>Bacteria</taxon>
        <taxon>Pseudomonadati</taxon>
        <taxon>Pseudomonadota</taxon>
        <taxon>Gammaproteobacteria</taxon>
        <taxon>Oceanospirillales</taxon>
        <taxon>Alcanivoracaceae</taxon>
        <taxon>Alcanivorax</taxon>
    </lineage>
</organism>
<dbReference type="SUPFAM" id="SSF51621">
    <property type="entry name" value="Phosphoenolpyruvate/pyruvate domain"/>
    <property type="match status" value="1"/>
</dbReference>
<evidence type="ECO:0000313" key="17">
    <source>
        <dbReference type="Proteomes" id="UP000010164"/>
    </source>
</evidence>
<dbReference type="FunFam" id="2.40.33.10:FF:000001">
    <property type="entry name" value="Pyruvate kinase"/>
    <property type="match status" value="1"/>
</dbReference>
<dbReference type="eggNOG" id="COG0469">
    <property type="taxonomic scope" value="Bacteria"/>
</dbReference>
<dbReference type="Gene3D" id="3.40.1380.20">
    <property type="entry name" value="Pyruvate kinase, C-terminal domain"/>
    <property type="match status" value="1"/>
</dbReference>
<dbReference type="NCBIfam" id="NF004491">
    <property type="entry name" value="PRK05826.1"/>
    <property type="match status" value="1"/>
</dbReference>
<keyword evidence="11 16" id="KW-0670">Pyruvate</keyword>
<name>L0W9Z3_9GAMM</name>